<organism evidence="9 10">
    <name type="scientific">Ammoniphilus resinae</name>
    <dbReference type="NCBI Taxonomy" id="861532"/>
    <lineage>
        <taxon>Bacteria</taxon>
        <taxon>Bacillati</taxon>
        <taxon>Bacillota</taxon>
        <taxon>Bacilli</taxon>
        <taxon>Bacillales</taxon>
        <taxon>Paenibacillaceae</taxon>
        <taxon>Aneurinibacillus group</taxon>
        <taxon>Ammoniphilus</taxon>
    </lineage>
</organism>
<dbReference type="Proteomes" id="UP001519343">
    <property type="component" value="Unassembled WGS sequence"/>
</dbReference>
<sequence length="385" mass="41873">MNFQIPDSVKEIQQLVRSFAEEVIAPRAKEIDEKDEFFPDIMQAAGEMGILAMELPESVGGIDSGALATVICNEEIARVSAAVCNVIGAVRLQLSLIHQFGSKAQRENWIPALSSGKKIGSFAITEPGAGSDVSNIKTTAVKKGDYWVINGSKCFITLGPVADMVIVLTKTDPSKGVRGMTSFLVEKGTPGFSAGPKEPMMGQHGIPIGQLYFDNCCVPVENMLGEEGQGFKIMMSGLDGTRLDIAALSLGLSQAAYEMAAAYAASRKQFGQEIGNFQGVGFMLADMATEIDAGRFLLYRGAQLRDAGLPFTKEASMAKYYCSDNAMRHTTNAVQIFGGYGYSKEYPLERYMRDAKICQIYDGTSQIHRMIITRKIMQEQKEKGL</sequence>
<dbReference type="Pfam" id="PF02771">
    <property type="entry name" value="Acyl-CoA_dh_N"/>
    <property type="match status" value="1"/>
</dbReference>
<keyword evidence="10" id="KW-1185">Reference proteome</keyword>
<dbReference type="SUPFAM" id="SSF47203">
    <property type="entry name" value="Acyl-CoA dehydrogenase C-terminal domain-like"/>
    <property type="match status" value="1"/>
</dbReference>
<dbReference type="PANTHER" id="PTHR43884">
    <property type="entry name" value="ACYL-COA DEHYDROGENASE"/>
    <property type="match status" value="1"/>
</dbReference>
<dbReference type="PANTHER" id="PTHR43884:SF12">
    <property type="entry name" value="ISOVALERYL-COA DEHYDROGENASE, MITOCHONDRIAL-RELATED"/>
    <property type="match status" value="1"/>
</dbReference>
<keyword evidence="3 5" id="KW-0285">Flavoprotein</keyword>
<keyword evidence="5" id="KW-0560">Oxidoreductase</keyword>
<proteinExistence type="inferred from homology"/>
<dbReference type="RefSeq" id="WP_209811652.1">
    <property type="nucleotide sequence ID" value="NZ_JAGGKT010000012.1"/>
</dbReference>
<dbReference type="PROSITE" id="PS00073">
    <property type="entry name" value="ACYL_COA_DH_2"/>
    <property type="match status" value="1"/>
</dbReference>
<feature type="domain" description="Acyl-CoA dehydrogenase/oxidase C-terminal" evidence="6">
    <location>
        <begin position="228"/>
        <end position="376"/>
    </location>
</feature>
<dbReference type="InterPro" id="IPR046373">
    <property type="entry name" value="Acyl-CoA_Oxase/DH_mid-dom_sf"/>
</dbReference>
<dbReference type="SUPFAM" id="SSF56645">
    <property type="entry name" value="Acyl-CoA dehydrogenase NM domain-like"/>
    <property type="match status" value="1"/>
</dbReference>
<dbReference type="InterPro" id="IPR009075">
    <property type="entry name" value="AcylCo_DH/oxidase_C"/>
</dbReference>
<dbReference type="InterPro" id="IPR009100">
    <property type="entry name" value="AcylCoA_DH/oxidase_NM_dom_sf"/>
</dbReference>
<accession>A0ABS4GTS2</accession>
<evidence type="ECO:0000259" key="7">
    <source>
        <dbReference type="Pfam" id="PF02770"/>
    </source>
</evidence>
<protein>
    <submittedName>
        <fullName evidence="9">Alkylation response protein AidB-like acyl-CoA dehydrogenase</fullName>
    </submittedName>
</protein>
<dbReference type="InterPro" id="IPR006089">
    <property type="entry name" value="Acyl-CoA_DH_CS"/>
</dbReference>
<reference evidence="9 10" key="1">
    <citation type="submission" date="2021-03" db="EMBL/GenBank/DDBJ databases">
        <title>Genomic Encyclopedia of Type Strains, Phase IV (KMG-IV): sequencing the most valuable type-strain genomes for metagenomic binning, comparative biology and taxonomic classification.</title>
        <authorList>
            <person name="Goeker M."/>
        </authorList>
    </citation>
    <scope>NUCLEOTIDE SEQUENCE [LARGE SCALE GENOMIC DNA]</scope>
    <source>
        <strain evidence="9 10">DSM 24738</strain>
    </source>
</reference>
<dbReference type="InterPro" id="IPR006091">
    <property type="entry name" value="Acyl-CoA_Oxase/DH_mid-dom"/>
</dbReference>
<evidence type="ECO:0000313" key="10">
    <source>
        <dbReference type="Proteomes" id="UP001519343"/>
    </source>
</evidence>
<feature type="domain" description="Acyl-CoA dehydrogenase/oxidase N-terminal" evidence="8">
    <location>
        <begin position="9"/>
        <end position="117"/>
    </location>
</feature>
<dbReference type="EMBL" id="JAGGKT010000012">
    <property type="protein sequence ID" value="MBP1933641.1"/>
    <property type="molecule type" value="Genomic_DNA"/>
</dbReference>
<gene>
    <name evidence="9" type="ORF">J2Z37_003654</name>
</gene>
<evidence type="ECO:0000259" key="8">
    <source>
        <dbReference type="Pfam" id="PF02771"/>
    </source>
</evidence>
<evidence type="ECO:0000256" key="1">
    <source>
        <dbReference type="ARBA" id="ARBA00001974"/>
    </source>
</evidence>
<dbReference type="InterPro" id="IPR013786">
    <property type="entry name" value="AcylCoA_DH/ox_N"/>
</dbReference>
<comment type="caution">
    <text evidence="9">The sequence shown here is derived from an EMBL/GenBank/DDBJ whole genome shotgun (WGS) entry which is preliminary data.</text>
</comment>
<evidence type="ECO:0000259" key="6">
    <source>
        <dbReference type="Pfam" id="PF00441"/>
    </source>
</evidence>
<feature type="domain" description="Acyl-CoA oxidase/dehydrogenase middle" evidence="7">
    <location>
        <begin position="121"/>
        <end position="216"/>
    </location>
</feature>
<dbReference type="InterPro" id="IPR036250">
    <property type="entry name" value="AcylCo_DH-like_C"/>
</dbReference>
<name>A0ABS4GTS2_9BACL</name>
<comment type="cofactor">
    <cofactor evidence="1 5">
        <name>FAD</name>
        <dbReference type="ChEBI" id="CHEBI:57692"/>
    </cofactor>
</comment>
<evidence type="ECO:0000256" key="5">
    <source>
        <dbReference type="RuleBase" id="RU362125"/>
    </source>
</evidence>
<evidence type="ECO:0000256" key="2">
    <source>
        <dbReference type="ARBA" id="ARBA00009347"/>
    </source>
</evidence>
<evidence type="ECO:0000256" key="4">
    <source>
        <dbReference type="ARBA" id="ARBA00022827"/>
    </source>
</evidence>
<evidence type="ECO:0000313" key="9">
    <source>
        <dbReference type="EMBL" id="MBP1933641.1"/>
    </source>
</evidence>
<evidence type="ECO:0000256" key="3">
    <source>
        <dbReference type="ARBA" id="ARBA00022630"/>
    </source>
</evidence>
<dbReference type="Gene3D" id="1.10.540.10">
    <property type="entry name" value="Acyl-CoA dehydrogenase/oxidase, N-terminal domain"/>
    <property type="match status" value="1"/>
</dbReference>
<dbReference type="InterPro" id="IPR037069">
    <property type="entry name" value="AcylCoA_DH/ox_N_sf"/>
</dbReference>
<dbReference type="PIRSF" id="PIRSF016578">
    <property type="entry name" value="HsaA"/>
    <property type="match status" value="1"/>
</dbReference>
<dbReference type="Pfam" id="PF00441">
    <property type="entry name" value="Acyl-CoA_dh_1"/>
    <property type="match status" value="1"/>
</dbReference>
<dbReference type="Gene3D" id="1.20.140.10">
    <property type="entry name" value="Butyryl-CoA Dehydrogenase, subunit A, domain 3"/>
    <property type="match status" value="1"/>
</dbReference>
<keyword evidence="4 5" id="KW-0274">FAD</keyword>
<dbReference type="Gene3D" id="2.40.110.10">
    <property type="entry name" value="Butyryl-CoA Dehydrogenase, subunit A, domain 2"/>
    <property type="match status" value="1"/>
</dbReference>
<comment type="similarity">
    <text evidence="2 5">Belongs to the acyl-CoA dehydrogenase family.</text>
</comment>
<dbReference type="Pfam" id="PF02770">
    <property type="entry name" value="Acyl-CoA_dh_M"/>
    <property type="match status" value="1"/>
</dbReference>